<dbReference type="EMBL" id="JH668562">
    <property type="protein sequence ID" value="KAG6457913.1"/>
    <property type="molecule type" value="Genomic_DNA"/>
</dbReference>
<sequence length="120" mass="13868">MKVRTGRRAARFGVDRADLFGGAARCAGTGCIPINHRRSPIRKNDDEMNNHYSLHFINDLLQRYCIFPLVVINPTREEMYCAFRSVWTAQFHLTPRSICSILSDNLCILSFTMSTWDIKR</sequence>
<accession>A0A921ZI49</accession>
<protein>
    <submittedName>
        <fullName evidence="1">Uncharacterized protein</fullName>
    </submittedName>
</protein>
<proteinExistence type="predicted"/>
<keyword evidence="2" id="KW-1185">Reference proteome</keyword>
<gene>
    <name evidence="1" type="ORF">O3G_MSEX010561</name>
</gene>
<reference evidence="1" key="2">
    <citation type="submission" date="2020-12" db="EMBL/GenBank/DDBJ databases">
        <authorList>
            <person name="Kanost M."/>
        </authorList>
    </citation>
    <scope>NUCLEOTIDE SEQUENCE</scope>
</reference>
<reference evidence="1" key="1">
    <citation type="journal article" date="2016" name="Insect Biochem. Mol. Biol.">
        <title>Multifaceted biological insights from a draft genome sequence of the tobacco hornworm moth, Manduca sexta.</title>
        <authorList>
            <person name="Kanost M.R."/>
            <person name="Arrese E.L."/>
            <person name="Cao X."/>
            <person name="Chen Y.R."/>
            <person name="Chellapilla S."/>
            <person name="Goldsmith M.R."/>
            <person name="Grosse-Wilde E."/>
            <person name="Heckel D.G."/>
            <person name="Herndon N."/>
            <person name="Jiang H."/>
            <person name="Papanicolaou A."/>
            <person name="Qu J."/>
            <person name="Soulages J.L."/>
            <person name="Vogel H."/>
            <person name="Walters J."/>
            <person name="Waterhouse R.M."/>
            <person name="Ahn S.J."/>
            <person name="Almeida F.C."/>
            <person name="An C."/>
            <person name="Aqrawi P."/>
            <person name="Bretschneider A."/>
            <person name="Bryant W.B."/>
            <person name="Bucks S."/>
            <person name="Chao H."/>
            <person name="Chevignon G."/>
            <person name="Christen J.M."/>
            <person name="Clarke D.F."/>
            <person name="Dittmer N.T."/>
            <person name="Ferguson L.C.F."/>
            <person name="Garavelou S."/>
            <person name="Gordon K.H.J."/>
            <person name="Gunaratna R.T."/>
            <person name="Han Y."/>
            <person name="Hauser F."/>
            <person name="He Y."/>
            <person name="Heidel-Fischer H."/>
            <person name="Hirsh A."/>
            <person name="Hu Y."/>
            <person name="Jiang H."/>
            <person name="Kalra D."/>
            <person name="Klinner C."/>
            <person name="Konig C."/>
            <person name="Kovar C."/>
            <person name="Kroll A.R."/>
            <person name="Kuwar S.S."/>
            <person name="Lee S.L."/>
            <person name="Lehman R."/>
            <person name="Li K."/>
            <person name="Li Z."/>
            <person name="Liang H."/>
            <person name="Lovelace S."/>
            <person name="Lu Z."/>
            <person name="Mansfield J.H."/>
            <person name="McCulloch K.J."/>
            <person name="Mathew T."/>
            <person name="Morton B."/>
            <person name="Muzny D.M."/>
            <person name="Neunemann D."/>
            <person name="Ongeri F."/>
            <person name="Pauchet Y."/>
            <person name="Pu L.L."/>
            <person name="Pyrousis I."/>
            <person name="Rao X.J."/>
            <person name="Redding A."/>
            <person name="Roesel C."/>
            <person name="Sanchez-Gracia A."/>
            <person name="Schaack S."/>
            <person name="Shukla A."/>
            <person name="Tetreau G."/>
            <person name="Wang Y."/>
            <person name="Xiong G.H."/>
            <person name="Traut W."/>
            <person name="Walsh T.K."/>
            <person name="Worley K.C."/>
            <person name="Wu D."/>
            <person name="Wu W."/>
            <person name="Wu Y.Q."/>
            <person name="Zhang X."/>
            <person name="Zou Z."/>
            <person name="Zucker H."/>
            <person name="Briscoe A.D."/>
            <person name="Burmester T."/>
            <person name="Clem R.J."/>
            <person name="Feyereisen R."/>
            <person name="Grimmelikhuijzen C.J.P."/>
            <person name="Hamodrakas S.J."/>
            <person name="Hansson B.S."/>
            <person name="Huguet E."/>
            <person name="Jermiin L.S."/>
            <person name="Lan Q."/>
            <person name="Lehman H.K."/>
            <person name="Lorenzen M."/>
            <person name="Merzendorfer H."/>
            <person name="Michalopoulos I."/>
            <person name="Morton D.B."/>
            <person name="Muthukrishnan S."/>
            <person name="Oakeshott J.G."/>
            <person name="Palmer W."/>
            <person name="Park Y."/>
            <person name="Passarelli A.L."/>
            <person name="Rozas J."/>
            <person name="Schwartz L.M."/>
            <person name="Smith W."/>
            <person name="Southgate A."/>
            <person name="Vilcinskas A."/>
            <person name="Vogt R."/>
            <person name="Wang P."/>
            <person name="Werren J."/>
            <person name="Yu X.Q."/>
            <person name="Zhou J.J."/>
            <person name="Brown S.J."/>
            <person name="Scherer S.E."/>
            <person name="Richards S."/>
            <person name="Blissard G.W."/>
        </authorList>
    </citation>
    <scope>NUCLEOTIDE SEQUENCE</scope>
</reference>
<organism evidence="1 2">
    <name type="scientific">Manduca sexta</name>
    <name type="common">Tobacco hawkmoth</name>
    <name type="synonym">Tobacco hornworm</name>
    <dbReference type="NCBI Taxonomy" id="7130"/>
    <lineage>
        <taxon>Eukaryota</taxon>
        <taxon>Metazoa</taxon>
        <taxon>Ecdysozoa</taxon>
        <taxon>Arthropoda</taxon>
        <taxon>Hexapoda</taxon>
        <taxon>Insecta</taxon>
        <taxon>Pterygota</taxon>
        <taxon>Neoptera</taxon>
        <taxon>Endopterygota</taxon>
        <taxon>Lepidoptera</taxon>
        <taxon>Glossata</taxon>
        <taxon>Ditrysia</taxon>
        <taxon>Bombycoidea</taxon>
        <taxon>Sphingidae</taxon>
        <taxon>Sphinginae</taxon>
        <taxon>Sphingini</taxon>
        <taxon>Manduca</taxon>
    </lineage>
</organism>
<name>A0A921ZI49_MANSE</name>
<comment type="caution">
    <text evidence="1">The sequence shown here is derived from an EMBL/GenBank/DDBJ whole genome shotgun (WGS) entry which is preliminary data.</text>
</comment>
<evidence type="ECO:0000313" key="2">
    <source>
        <dbReference type="Proteomes" id="UP000791440"/>
    </source>
</evidence>
<dbReference type="AlphaFoldDB" id="A0A921ZI49"/>
<dbReference type="Proteomes" id="UP000791440">
    <property type="component" value="Unassembled WGS sequence"/>
</dbReference>
<evidence type="ECO:0000313" key="1">
    <source>
        <dbReference type="EMBL" id="KAG6457913.1"/>
    </source>
</evidence>